<name>A0A2P4X1P9_9STRA</name>
<dbReference type="Proteomes" id="UP000237271">
    <property type="component" value="Unassembled WGS sequence"/>
</dbReference>
<evidence type="ECO:0000313" key="3">
    <source>
        <dbReference type="EMBL" id="POM59466.1"/>
    </source>
</evidence>
<accession>A0A2P4X1P9</accession>
<comment type="caution">
    <text evidence="3">The sequence shown here is derived from an EMBL/GenBank/DDBJ whole genome shotgun (WGS) entry which is preliminary data.</text>
</comment>
<evidence type="ECO:0000256" key="1">
    <source>
        <dbReference type="ARBA" id="ARBA00022801"/>
    </source>
</evidence>
<dbReference type="InterPro" id="IPR039034">
    <property type="entry name" value="INPP4"/>
</dbReference>
<keyword evidence="1" id="KW-0378">Hydrolase</keyword>
<dbReference type="EMBL" id="NCKW01017147">
    <property type="protein sequence ID" value="POM59466.1"/>
    <property type="molecule type" value="Genomic_DNA"/>
</dbReference>
<proteinExistence type="predicted"/>
<evidence type="ECO:0000313" key="4">
    <source>
        <dbReference type="Proteomes" id="UP000237271"/>
    </source>
</evidence>
<reference evidence="3 4" key="1">
    <citation type="journal article" date="2017" name="Genome Biol. Evol.">
        <title>Phytophthora megakarya and P. palmivora, closely related causal agents of cacao black pod rot, underwent increases in genome sizes and gene numbers by different mechanisms.</title>
        <authorList>
            <person name="Ali S.S."/>
            <person name="Shao J."/>
            <person name="Lary D.J."/>
            <person name="Kronmiller B."/>
            <person name="Shen D."/>
            <person name="Strem M.D."/>
            <person name="Amoako-Attah I."/>
            <person name="Akrofi A.Y."/>
            <person name="Begoude B.A."/>
            <person name="Ten Hoopen G.M."/>
            <person name="Coulibaly K."/>
            <person name="Kebe B.I."/>
            <person name="Melnick R.L."/>
            <person name="Guiltinan M.J."/>
            <person name="Tyler B.M."/>
            <person name="Meinhardt L.W."/>
            <person name="Bailey B.A."/>
        </authorList>
    </citation>
    <scope>NUCLEOTIDE SEQUENCE [LARGE SCALE GENOMIC DNA]</scope>
    <source>
        <strain evidence="4">sbr112.9</strain>
    </source>
</reference>
<protein>
    <submittedName>
        <fullName evidence="3">Inositol-3,4-bisphosphate 4-phosphatase</fullName>
    </submittedName>
</protein>
<dbReference type="GO" id="GO:0005737">
    <property type="term" value="C:cytoplasm"/>
    <property type="evidence" value="ECO:0007669"/>
    <property type="project" value="TreeGrafter"/>
</dbReference>
<dbReference type="PANTHER" id="PTHR12187">
    <property type="entry name" value="AGAP000124-PA"/>
    <property type="match status" value="1"/>
</dbReference>
<organism evidence="3 4">
    <name type="scientific">Phytophthora palmivora</name>
    <dbReference type="NCBI Taxonomy" id="4796"/>
    <lineage>
        <taxon>Eukaryota</taxon>
        <taxon>Sar</taxon>
        <taxon>Stramenopiles</taxon>
        <taxon>Oomycota</taxon>
        <taxon>Peronosporomycetes</taxon>
        <taxon>Peronosporales</taxon>
        <taxon>Peronosporaceae</taxon>
        <taxon>Phytophthora</taxon>
    </lineage>
</organism>
<sequence length="95" mass="10947">MSATLEQARLLVQRKRHVLQEIESGSATEYGPLEEVKDVANTMREFGVRIHVAKKNVGRYKYSFNSLQRKYLPEIYRPPMSTIQDMVTSVTARDS</sequence>
<keyword evidence="4" id="KW-1185">Reference proteome</keyword>
<dbReference type="PANTHER" id="PTHR12187:SF11">
    <property type="entry name" value="PHOSPHATIDYLINOSITOL-3,4-BISPHOSPHATE 4-PHOSPHATASE"/>
    <property type="match status" value="1"/>
</dbReference>
<dbReference type="OrthoDB" id="159395at2759"/>
<gene>
    <name evidence="3" type="ORF">PHPALM_31805</name>
</gene>
<keyword evidence="2" id="KW-0443">Lipid metabolism</keyword>
<dbReference type="GO" id="GO:0016316">
    <property type="term" value="F:phosphatidylinositol-3,4-bisphosphate 4-phosphatase activity"/>
    <property type="evidence" value="ECO:0007669"/>
    <property type="project" value="InterPro"/>
</dbReference>
<evidence type="ECO:0000256" key="2">
    <source>
        <dbReference type="ARBA" id="ARBA00023098"/>
    </source>
</evidence>
<dbReference type="AlphaFoldDB" id="A0A2P4X1P9"/>